<feature type="compositionally biased region" description="Low complexity" evidence="1">
    <location>
        <begin position="561"/>
        <end position="581"/>
    </location>
</feature>
<dbReference type="InterPro" id="IPR031355">
    <property type="entry name" value="YBL010C/LAA2-like"/>
</dbReference>
<feature type="compositionally biased region" description="Pro residues" evidence="1">
    <location>
        <begin position="505"/>
        <end position="519"/>
    </location>
</feature>
<name>A0A139ABN0_GONPJ</name>
<gene>
    <name evidence="2" type="ORF">M427DRAFT_57948</name>
</gene>
<dbReference type="EMBL" id="KQ965771">
    <property type="protein sequence ID" value="KXS14201.1"/>
    <property type="molecule type" value="Genomic_DNA"/>
</dbReference>
<protein>
    <submittedName>
        <fullName evidence="2">Uncharacterized protein</fullName>
    </submittedName>
</protein>
<feature type="compositionally biased region" description="Polar residues" evidence="1">
    <location>
        <begin position="728"/>
        <end position="737"/>
    </location>
</feature>
<dbReference type="PANTHER" id="PTHR38698">
    <property type="entry name" value="EXPRESSED PROTEIN"/>
    <property type="match status" value="1"/>
</dbReference>
<dbReference type="AlphaFoldDB" id="A0A139ABN0"/>
<sequence>MSAPDPFDLLGDFESTSLPNPPATLSSPTAHRASGGGGVGDLLSLSPTLPSPPSSVQNEKTTQPSEHGHQVPNGLPPPLLELGDAFGKRPPKPPLPVADPAWAAPDAFARFPPSGSPVVDGLVASSPSPTEPVEAKPQPEEGAVEEDEFDDFESPVLQTLAPEMTVVDSSDSPFQGMISVGGDGSSPPPQPAEESSTPPADHEPPLSPDAAPEVALVDSTGHVMSSGGGESSGTTEPEEVPASPEKSRNKTTGEFEAVVLTDASPDRLEDVVLTTKEDHLADHLEHQESTEAEQNVPVPSKEAKPTGAGKMTEERETSVLEDLPISTESSKVVGAISDTDSPLSDGNASPTEPADVPVRGPTIAPPSDHGDANHEFASAKTEERGIDDDSVFPGALKLSSPDEEKQDPVEQQEKEIDLEDHKDAQLADHDGPLSGNAPSETNAMIDGHATQTQASVAVADSFEDFAAAESDQNRTLSPERVQEHHATITDQPVSDAADAETVPSIFPPPPDANVAAPPPADDDDFDDFGDFGGAEVEPAPKVAGATGGSAQPDDEFDDFSATAEAPAAAPEPVTSQAEARQPAPPQPAVPGLDETMMAHISNIASIFASSALASSAESTLLTFMEGVFPSADERLSSVSDFEPLFCAGYLVPGEEKTDGDDSSQRLSVGLNLEDLDGVALLRSLAMDISGEDPSAGRFRWRRSHIRKKYLLSLGVPVNLDDSYKNLPSMANPSSEPPGTSAAVENAPTSSNQGSDGATSSAHSRIALALREGLAPGPSSGLSRSNSTQAKPNARSKTAHSHNQASSLTMEERQQLLDQSRALVTHSEDDLRAMSEEELQEFLGKLQLATQRTLEYVGLLKDHREQLLMDAEMHNKMIGALVQLAQQQKGAKVATPAKKSSFFG</sequence>
<dbReference type="OrthoDB" id="5378975at2759"/>
<feature type="compositionally biased region" description="Polar residues" evidence="1">
    <location>
        <begin position="746"/>
        <end position="762"/>
    </location>
</feature>
<accession>A0A139ABN0</accession>
<proteinExistence type="predicted"/>
<feature type="compositionally biased region" description="Polar residues" evidence="1">
    <location>
        <begin position="14"/>
        <end position="29"/>
    </location>
</feature>
<feature type="region of interest" description="Disordered" evidence="1">
    <location>
        <begin position="726"/>
        <end position="813"/>
    </location>
</feature>
<feature type="compositionally biased region" description="Acidic residues" evidence="1">
    <location>
        <begin position="520"/>
        <end position="529"/>
    </location>
</feature>
<feature type="compositionally biased region" description="Acidic residues" evidence="1">
    <location>
        <begin position="142"/>
        <end position="151"/>
    </location>
</feature>
<evidence type="ECO:0000256" key="1">
    <source>
        <dbReference type="SAM" id="MobiDB-lite"/>
    </source>
</evidence>
<feature type="region of interest" description="Disordered" evidence="1">
    <location>
        <begin position="468"/>
        <end position="592"/>
    </location>
</feature>
<feature type="compositionally biased region" description="Basic and acidic residues" evidence="1">
    <location>
        <begin position="264"/>
        <end position="289"/>
    </location>
</feature>
<feature type="compositionally biased region" description="Polar residues" evidence="1">
    <location>
        <begin position="56"/>
        <end position="65"/>
    </location>
</feature>
<feature type="compositionally biased region" description="Basic and acidic residues" evidence="1">
    <location>
        <begin position="400"/>
        <end position="431"/>
    </location>
</feature>
<feature type="compositionally biased region" description="Low complexity" evidence="1">
    <location>
        <begin position="98"/>
        <end position="113"/>
    </location>
</feature>
<reference evidence="2 3" key="1">
    <citation type="journal article" date="2015" name="Genome Biol. Evol.">
        <title>Phylogenomic analyses indicate that early fungi evolved digesting cell walls of algal ancestors of land plants.</title>
        <authorList>
            <person name="Chang Y."/>
            <person name="Wang S."/>
            <person name="Sekimoto S."/>
            <person name="Aerts A.L."/>
            <person name="Choi C."/>
            <person name="Clum A."/>
            <person name="LaButti K.M."/>
            <person name="Lindquist E.A."/>
            <person name="Yee Ngan C."/>
            <person name="Ohm R.A."/>
            <person name="Salamov A.A."/>
            <person name="Grigoriev I.V."/>
            <person name="Spatafora J.W."/>
            <person name="Berbee M.L."/>
        </authorList>
    </citation>
    <scope>NUCLEOTIDE SEQUENCE [LARGE SCALE GENOMIC DNA]</scope>
    <source>
        <strain evidence="2 3">JEL478</strain>
    </source>
</reference>
<feature type="region of interest" description="Disordered" evidence="1">
    <location>
        <begin position="167"/>
        <end position="456"/>
    </location>
</feature>
<dbReference type="OMA" id="HATITDQ"/>
<dbReference type="Proteomes" id="UP000070544">
    <property type="component" value="Unassembled WGS sequence"/>
</dbReference>
<dbReference type="PANTHER" id="PTHR38698:SF1">
    <property type="entry name" value="FUNGAL PROTEIN"/>
    <property type="match status" value="1"/>
</dbReference>
<evidence type="ECO:0000313" key="3">
    <source>
        <dbReference type="Proteomes" id="UP000070544"/>
    </source>
</evidence>
<feature type="compositionally biased region" description="Polar residues" evidence="1">
    <location>
        <begin position="338"/>
        <end position="350"/>
    </location>
</feature>
<evidence type="ECO:0000313" key="2">
    <source>
        <dbReference type="EMBL" id="KXS14201.1"/>
    </source>
</evidence>
<dbReference type="Pfam" id="PF17104">
    <property type="entry name" value="YBL010C_LAA2"/>
    <property type="match status" value="1"/>
</dbReference>
<feature type="compositionally biased region" description="Polar residues" evidence="1">
    <location>
        <begin position="779"/>
        <end position="790"/>
    </location>
</feature>
<feature type="region of interest" description="Disordered" evidence="1">
    <location>
        <begin position="1"/>
        <end position="151"/>
    </location>
</feature>
<keyword evidence="3" id="KW-1185">Reference proteome</keyword>
<organism evidence="2 3">
    <name type="scientific">Gonapodya prolifera (strain JEL478)</name>
    <name type="common">Monoblepharis prolifera</name>
    <dbReference type="NCBI Taxonomy" id="1344416"/>
    <lineage>
        <taxon>Eukaryota</taxon>
        <taxon>Fungi</taxon>
        <taxon>Fungi incertae sedis</taxon>
        <taxon>Chytridiomycota</taxon>
        <taxon>Chytridiomycota incertae sedis</taxon>
        <taxon>Monoblepharidomycetes</taxon>
        <taxon>Monoblepharidales</taxon>
        <taxon>Gonapodyaceae</taxon>
        <taxon>Gonapodya</taxon>
    </lineage>
</organism>